<keyword evidence="2" id="KW-0813">Transport</keyword>
<dbReference type="RefSeq" id="WP_121530354.1">
    <property type="nucleotide sequence ID" value="NZ_RCHI01000001.1"/>
</dbReference>
<feature type="transmembrane region" description="Helical" evidence="8">
    <location>
        <begin position="133"/>
        <end position="152"/>
    </location>
</feature>
<feature type="transmembrane region" description="Helical" evidence="8">
    <location>
        <begin position="104"/>
        <end position="126"/>
    </location>
</feature>
<gene>
    <name evidence="9" type="ORF">DYS74_01320</name>
</gene>
<feature type="transmembrane region" description="Helical" evidence="8">
    <location>
        <begin position="217"/>
        <end position="243"/>
    </location>
</feature>
<feature type="transmembrane region" description="Helical" evidence="8">
    <location>
        <begin position="172"/>
        <end position="194"/>
    </location>
</feature>
<feature type="transmembrane region" description="Helical" evidence="8">
    <location>
        <begin position="280"/>
        <end position="302"/>
    </location>
</feature>
<feature type="transmembrane region" description="Helical" evidence="8">
    <location>
        <begin position="308"/>
        <end position="326"/>
    </location>
</feature>
<evidence type="ECO:0000256" key="3">
    <source>
        <dbReference type="ARBA" id="ARBA00022475"/>
    </source>
</evidence>
<dbReference type="PANTHER" id="PTHR32196">
    <property type="entry name" value="ABC TRANSPORTER PERMEASE PROTEIN YPHD-RELATED-RELATED"/>
    <property type="match status" value="1"/>
</dbReference>
<organism evidence="9 10">
    <name type="scientific">Paenirhodobacter hankyongi</name>
    <dbReference type="NCBI Taxonomy" id="2294033"/>
    <lineage>
        <taxon>Bacteria</taxon>
        <taxon>Pseudomonadati</taxon>
        <taxon>Pseudomonadota</taxon>
        <taxon>Alphaproteobacteria</taxon>
        <taxon>Rhodobacterales</taxon>
        <taxon>Rhodobacter group</taxon>
        <taxon>Paenirhodobacter</taxon>
    </lineage>
</organism>
<feature type="transmembrane region" description="Helical" evidence="8">
    <location>
        <begin position="81"/>
        <end position="98"/>
    </location>
</feature>
<evidence type="ECO:0000256" key="7">
    <source>
        <dbReference type="ARBA" id="ARBA00023136"/>
    </source>
</evidence>
<keyword evidence="7 8" id="KW-0472">Membrane</keyword>
<keyword evidence="4" id="KW-0997">Cell inner membrane</keyword>
<evidence type="ECO:0000256" key="4">
    <source>
        <dbReference type="ARBA" id="ARBA00022519"/>
    </source>
</evidence>
<evidence type="ECO:0000256" key="8">
    <source>
        <dbReference type="SAM" id="Phobius"/>
    </source>
</evidence>
<dbReference type="CDD" id="cd06579">
    <property type="entry name" value="TM_PBP1_transp_AraH_like"/>
    <property type="match status" value="1"/>
</dbReference>
<dbReference type="Proteomes" id="UP000279673">
    <property type="component" value="Unassembled WGS sequence"/>
</dbReference>
<dbReference type="AlphaFoldDB" id="A0A421BXE6"/>
<dbReference type="GO" id="GO:0022857">
    <property type="term" value="F:transmembrane transporter activity"/>
    <property type="evidence" value="ECO:0007669"/>
    <property type="project" value="InterPro"/>
</dbReference>
<dbReference type="EMBL" id="RCHI01000001">
    <property type="protein sequence ID" value="RLL72990.1"/>
    <property type="molecule type" value="Genomic_DNA"/>
</dbReference>
<keyword evidence="6 8" id="KW-1133">Transmembrane helix</keyword>
<accession>A0A421BXE6</accession>
<evidence type="ECO:0000313" key="10">
    <source>
        <dbReference type="Proteomes" id="UP000279673"/>
    </source>
</evidence>
<feature type="transmembrane region" description="Helical" evidence="8">
    <location>
        <begin position="53"/>
        <end position="74"/>
    </location>
</feature>
<dbReference type="PANTHER" id="PTHR32196:SF21">
    <property type="entry name" value="ABC TRANSPORTER PERMEASE PROTEIN YPHD-RELATED"/>
    <property type="match status" value="1"/>
</dbReference>
<feature type="transmembrane region" description="Helical" evidence="8">
    <location>
        <begin position="27"/>
        <end position="47"/>
    </location>
</feature>
<keyword evidence="10" id="KW-1185">Reference proteome</keyword>
<reference evidence="9 10" key="1">
    <citation type="submission" date="2018-10" db="EMBL/GenBank/DDBJ databases">
        <title>Rhodobacter sp . BO-81.</title>
        <authorList>
            <person name="Im W.T."/>
        </authorList>
    </citation>
    <scope>NUCLEOTIDE SEQUENCE [LARGE SCALE GENOMIC DNA]</scope>
    <source>
        <strain evidence="9 10">BO-81</strain>
    </source>
</reference>
<proteinExistence type="predicted"/>
<dbReference type="GO" id="GO:0005886">
    <property type="term" value="C:plasma membrane"/>
    <property type="evidence" value="ECO:0007669"/>
    <property type="project" value="UniProtKB-SubCell"/>
</dbReference>
<keyword evidence="3" id="KW-1003">Cell membrane</keyword>
<dbReference type="Pfam" id="PF02653">
    <property type="entry name" value="BPD_transp_2"/>
    <property type="match status" value="1"/>
</dbReference>
<feature type="transmembrane region" description="Helical" evidence="8">
    <location>
        <begin position="255"/>
        <end position="273"/>
    </location>
</feature>
<evidence type="ECO:0000256" key="6">
    <source>
        <dbReference type="ARBA" id="ARBA00022989"/>
    </source>
</evidence>
<evidence type="ECO:0000256" key="2">
    <source>
        <dbReference type="ARBA" id="ARBA00022448"/>
    </source>
</evidence>
<keyword evidence="5 8" id="KW-0812">Transmembrane</keyword>
<sequence>MTMTYIDKTTRPGGTLRRRMARLTTDLWLPAAVVVLTLAVASVRPQILDAGNIAAMLKSFSVMAVMVLGLTWVIAAGKIDVSFMQVAALANMICAWSLAQGWGWGAAIGAALAAGLVVGVVNGLLVSAMRLPALIVTISTAGICASIAAALGKGTVIRIEAPGPLAPLLDPVLGGAVPPVVVPVLLIAALAWVVQERLAMGRYIYAMAQNEAAVRSVGVPVVGLGVLLFALSGVSAAAAGVLLAEHLASGQPMIGGPYLINGLTVVLLGGMMVRVGKPNILGTLTATLFIGVLFSGTALLGLPDYQRQIIQGALLLIGLAVATLAARHHGTGGHRDGA</sequence>
<evidence type="ECO:0000256" key="1">
    <source>
        <dbReference type="ARBA" id="ARBA00004651"/>
    </source>
</evidence>
<protein>
    <submittedName>
        <fullName evidence="9">ABC transporter permease</fullName>
    </submittedName>
</protein>
<evidence type="ECO:0000256" key="5">
    <source>
        <dbReference type="ARBA" id="ARBA00022692"/>
    </source>
</evidence>
<comment type="caution">
    <text evidence="9">The sequence shown here is derived from an EMBL/GenBank/DDBJ whole genome shotgun (WGS) entry which is preliminary data.</text>
</comment>
<dbReference type="InterPro" id="IPR001851">
    <property type="entry name" value="ABC_transp_permease"/>
</dbReference>
<name>A0A421BXE6_9RHOB</name>
<evidence type="ECO:0000313" key="9">
    <source>
        <dbReference type="EMBL" id="RLL72990.1"/>
    </source>
</evidence>
<comment type="subcellular location">
    <subcellularLocation>
        <location evidence="1">Cell membrane</location>
        <topology evidence="1">Multi-pass membrane protein</topology>
    </subcellularLocation>
</comment>